<dbReference type="PANTHER" id="PTHR43179:SF12">
    <property type="entry name" value="GALACTOFURANOSYLTRANSFERASE GLFT2"/>
    <property type="match status" value="1"/>
</dbReference>
<organism evidence="5 6">
    <name type="scientific">Coraliomargarita akajimensis (strain DSM 45221 / IAM 15411 / JCM 23193 / KCTC 12865 / 04OKA010-24)</name>
    <dbReference type="NCBI Taxonomy" id="583355"/>
    <lineage>
        <taxon>Bacteria</taxon>
        <taxon>Pseudomonadati</taxon>
        <taxon>Verrucomicrobiota</taxon>
        <taxon>Opitutia</taxon>
        <taxon>Puniceicoccales</taxon>
        <taxon>Coraliomargaritaceae</taxon>
        <taxon>Coraliomargarita</taxon>
    </lineage>
</organism>
<gene>
    <name evidence="5" type="ordered locus">Caka_0396</name>
</gene>
<feature type="domain" description="Glycosyltransferase 2-like" evidence="4">
    <location>
        <begin position="10"/>
        <end position="124"/>
    </location>
</feature>
<dbReference type="RefSeq" id="WP_013042146.1">
    <property type="nucleotide sequence ID" value="NC_014008.1"/>
</dbReference>
<dbReference type="InterPro" id="IPR001173">
    <property type="entry name" value="Glyco_trans_2-like"/>
</dbReference>
<dbReference type="EMBL" id="CP001998">
    <property type="protein sequence ID" value="ADE53421.1"/>
    <property type="molecule type" value="Genomic_DNA"/>
</dbReference>
<evidence type="ECO:0000313" key="6">
    <source>
        <dbReference type="Proteomes" id="UP000000925"/>
    </source>
</evidence>
<comment type="similarity">
    <text evidence="1">Belongs to the glycosyltransferase 2 family.</text>
</comment>
<dbReference type="Proteomes" id="UP000000925">
    <property type="component" value="Chromosome"/>
</dbReference>
<name>D5EML5_CORAD</name>
<keyword evidence="2" id="KW-0328">Glycosyltransferase</keyword>
<proteinExistence type="inferred from homology"/>
<keyword evidence="6" id="KW-1185">Reference proteome</keyword>
<dbReference type="OrthoDB" id="9806824at2"/>
<dbReference type="SUPFAM" id="SSF53448">
    <property type="entry name" value="Nucleotide-diphospho-sugar transferases"/>
    <property type="match status" value="1"/>
</dbReference>
<dbReference type="HOGENOM" id="CLU_023845_5_1_0"/>
<dbReference type="KEGG" id="caa:Caka_0396"/>
<dbReference type="STRING" id="583355.Caka_0396"/>
<dbReference type="AlphaFoldDB" id="D5EML5"/>
<dbReference type="CAZy" id="GT2">
    <property type="family name" value="Glycosyltransferase Family 2"/>
</dbReference>
<dbReference type="PANTHER" id="PTHR43179">
    <property type="entry name" value="RHAMNOSYLTRANSFERASE WBBL"/>
    <property type="match status" value="1"/>
</dbReference>
<evidence type="ECO:0000256" key="1">
    <source>
        <dbReference type="ARBA" id="ARBA00006739"/>
    </source>
</evidence>
<dbReference type="Pfam" id="PF00535">
    <property type="entry name" value="Glycos_transf_2"/>
    <property type="match status" value="1"/>
</dbReference>
<dbReference type="eggNOG" id="COG1216">
    <property type="taxonomic scope" value="Bacteria"/>
</dbReference>
<protein>
    <submittedName>
        <fullName evidence="5">Glycosyl transferase family 2</fullName>
    </submittedName>
</protein>
<evidence type="ECO:0000259" key="4">
    <source>
        <dbReference type="Pfam" id="PF00535"/>
    </source>
</evidence>
<dbReference type="GO" id="GO:0016757">
    <property type="term" value="F:glycosyltransferase activity"/>
    <property type="evidence" value="ECO:0007669"/>
    <property type="project" value="UniProtKB-KW"/>
</dbReference>
<keyword evidence="3 5" id="KW-0808">Transferase</keyword>
<reference evidence="5 6" key="1">
    <citation type="journal article" date="2010" name="Stand. Genomic Sci.">
        <title>Complete genome sequence of Coraliomargarita akajimensis type strain (04OKA010-24).</title>
        <authorList>
            <person name="Mavromatis K."/>
            <person name="Abt B."/>
            <person name="Brambilla E."/>
            <person name="Lapidus A."/>
            <person name="Copeland A."/>
            <person name="Deshpande S."/>
            <person name="Nolan M."/>
            <person name="Lucas S."/>
            <person name="Tice H."/>
            <person name="Cheng J.F."/>
            <person name="Han C."/>
            <person name="Detter J.C."/>
            <person name="Woyke T."/>
            <person name="Goodwin L."/>
            <person name="Pitluck S."/>
            <person name="Held B."/>
            <person name="Brettin T."/>
            <person name="Tapia R."/>
            <person name="Ivanova N."/>
            <person name="Mikhailova N."/>
            <person name="Pati A."/>
            <person name="Liolios K."/>
            <person name="Chen A."/>
            <person name="Palaniappan K."/>
            <person name="Land M."/>
            <person name="Hauser L."/>
            <person name="Chang Y.J."/>
            <person name="Jeffries C.D."/>
            <person name="Rohde M."/>
            <person name="Goker M."/>
            <person name="Bristow J."/>
            <person name="Eisen J.A."/>
            <person name="Markowitz V."/>
            <person name="Hugenholtz P."/>
            <person name="Klenk H.P."/>
            <person name="Kyrpides N.C."/>
        </authorList>
    </citation>
    <scope>NUCLEOTIDE SEQUENCE [LARGE SCALE GENOMIC DNA]</scope>
    <source>
        <strain evidence="6">DSM 45221 / IAM 15411 / JCM 23193 / KCTC 12865</strain>
    </source>
</reference>
<evidence type="ECO:0000313" key="5">
    <source>
        <dbReference type="EMBL" id="ADE53421.1"/>
    </source>
</evidence>
<evidence type="ECO:0000256" key="3">
    <source>
        <dbReference type="ARBA" id="ARBA00022679"/>
    </source>
</evidence>
<accession>D5EML5</accession>
<evidence type="ECO:0000256" key="2">
    <source>
        <dbReference type="ARBA" id="ARBA00022676"/>
    </source>
</evidence>
<dbReference type="InterPro" id="IPR029044">
    <property type="entry name" value="Nucleotide-diphossugar_trans"/>
</dbReference>
<sequence length="277" mass="29934">MSTGRPTVCAVLTAFNRREQTVRSLKAFFAQVGDLDLRAVLMDDGSSDGTTEAVHRVLPSVTVLNGDGSLFWNGGMAAAYDAARSMSADYYLWLNDDTVLDADALQRLIGDAESLRGAQGVIVVGSARDPVTAHLTYGGLRATSSWHAGKFSLIEPGLRPIPCAAMNGNIVLVDQTAAELTGGIDTRFTHSMGDYDYALSANRLGVQVVVGSGSFGVCPRNPEGSSWTEQSSIRDRYQQARSPKGLPPSEWAYFLRKHGGLLWPLAWLFSYRRILTG</sequence>
<dbReference type="Gene3D" id="3.90.550.10">
    <property type="entry name" value="Spore Coat Polysaccharide Biosynthesis Protein SpsA, Chain A"/>
    <property type="match status" value="1"/>
</dbReference>